<evidence type="ECO:0000313" key="11">
    <source>
        <dbReference type="EMBL" id="KZE40105.1"/>
    </source>
</evidence>
<gene>
    <name evidence="11" type="ORF">AV656_02190</name>
</gene>
<evidence type="ECO:0000256" key="3">
    <source>
        <dbReference type="ARBA" id="ARBA00022490"/>
    </source>
</evidence>
<evidence type="ECO:0000256" key="9">
    <source>
        <dbReference type="PIRSR" id="PIRSR602481-1"/>
    </source>
</evidence>
<organism evidence="11 12">
    <name type="scientific">Bhargavaea cecembensis</name>
    <dbReference type="NCBI Taxonomy" id="394098"/>
    <lineage>
        <taxon>Bacteria</taxon>
        <taxon>Bacillati</taxon>
        <taxon>Bacillota</taxon>
        <taxon>Bacilli</taxon>
        <taxon>Bacillales</taxon>
        <taxon>Caryophanaceae</taxon>
        <taxon>Bhargavaea</taxon>
    </lineage>
</organism>
<feature type="binding site" evidence="9">
    <location>
        <position position="132"/>
    </location>
    <ligand>
        <name>Zn(2+)</name>
        <dbReference type="ChEBI" id="CHEBI:29105"/>
    </ligand>
</feature>
<comment type="subcellular location">
    <subcellularLocation>
        <location evidence="1">Cytoplasm</location>
    </subcellularLocation>
</comment>
<comment type="caution">
    <text evidence="11">The sequence shown here is derived from an EMBL/GenBank/DDBJ whole genome shotgun (WGS) entry which is preliminary data.</text>
</comment>
<evidence type="ECO:0000256" key="4">
    <source>
        <dbReference type="ARBA" id="ARBA00022491"/>
    </source>
</evidence>
<sequence length="139" mass="16258">MNFDIAIERLKSEGFKRTPSREAILRLLEREDRYLSAGDVRKALADEHPKMSQDTVYRNLSSFSEMKILEETELGGERKFRMHCNRHGHHHHFICMECGRTEELDVCPMEQVSRELPSFVIDDHKFEVYGQCPDCRTAG</sequence>
<dbReference type="RefSeq" id="WP_063178362.1">
    <property type="nucleotide sequence ID" value="NZ_LQNT01000001.1"/>
</dbReference>
<name>A0A161R9U2_9BACL</name>
<dbReference type="SUPFAM" id="SSF46785">
    <property type="entry name" value="Winged helix' DNA-binding domain"/>
    <property type="match status" value="1"/>
</dbReference>
<dbReference type="EMBL" id="LQNT01000001">
    <property type="protein sequence ID" value="KZE40105.1"/>
    <property type="molecule type" value="Genomic_DNA"/>
</dbReference>
<dbReference type="Gene3D" id="1.10.10.10">
    <property type="entry name" value="Winged helix-like DNA-binding domain superfamily/Winged helix DNA-binding domain"/>
    <property type="match status" value="1"/>
</dbReference>
<keyword evidence="8" id="KW-0804">Transcription</keyword>
<dbReference type="Pfam" id="PF01475">
    <property type="entry name" value="FUR"/>
    <property type="match status" value="1"/>
</dbReference>
<dbReference type="Gene3D" id="3.30.1490.190">
    <property type="match status" value="1"/>
</dbReference>
<protein>
    <submittedName>
        <fullName evidence="11">Fur family transcriptional regulator</fullName>
    </submittedName>
</protein>
<dbReference type="CDD" id="cd07153">
    <property type="entry name" value="Fur_like"/>
    <property type="match status" value="1"/>
</dbReference>
<evidence type="ECO:0000256" key="2">
    <source>
        <dbReference type="ARBA" id="ARBA00007957"/>
    </source>
</evidence>
<keyword evidence="5 9" id="KW-0862">Zinc</keyword>
<comment type="cofactor">
    <cofactor evidence="10">
        <name>Mn(2+)</name>
        <dbReference type="ChEBI" id="CHEBI:29035"/>
    </cofactor>
    <cofactor evidence="10">
        <name>Fe(2+)</name>
        <dbReference type="ChEBI" id="CHEBI:29033"/>
    </cofactor>
    <text evidence="10">Binds 1 Mn(2+) or Fe(2+) ion per subunit.</text>
</comment>
<keyword evidence="6" id="KW-0805">Transcription regulation</keyword>
<proteinExistence type="inferred from homology"/>
<feature type="binding site" evidence="9">
    <location>
        <position position="95"/>
    </location>
    <ligand>
        <name>Zn(2+)</name>
        <dbReference type="ChEBI" id="CHEBI:29105"/>
    </ligand>
</feature>
<evidence type="ECO:0000256" key="8">
    <source>
        <dbReference type="ARBA" id="ARBA00023163"/>
    </source>
</evidence>
<dbReference type="AlphaFoldDB" id="A0A161R9U2"/>
<evidence type="ECO:0000313" key="12">
    <source>
        <dbReference type="Proteomes" id="UP000076490"/>
    </source>
</evidence>
<dbReference type="PANTHER" id="PTHR33202:SF1">
    <property type="entry name" value="FERRIC UPTAKE REGULATION PROTEIN"/>
    <property type="match status" value="1"/>
</dbReference>
<dbReference type="Proteomes" id="UP000076490">
    <property type="component" value="Unassembled WGS sequence"/>
</dbReference>
<dbReference type="OrthoDB" id="8659436at2"/>
<evidence type="ECO:0000256" key="10">
    <source>
        <dbReference type="PIRSR" id="PIRSR602481-2"/>
    </source>
</evidence>
<dbReference type="GO" id="GO:1900376">
    <property type="term" value="P:regulation of secondary metabolite biosynthetic process"/>
    <property type="evidence" value="ECO:0007669"/>
    <property type="project" value="TreeGrafter"/>
</dbReference>
<dbReference type="InterPro" id="IPR002481">
    <property type="entry name" value="FUR"/>
</dbReference>
<evidence type="ECO:0000256" key="5">
    <source>
        <dbReference type="ARBA" id="ARBA00022833"/>
    </source>
</evidence>
<keyword evidence="10" id="KW-0408">Iron</keyword>
<feature type="binding site" evidence="9">
    <location>
        <position position="98"/>
    </location>
    <ligand>
        <name>Zn(2+)</name>
        <dbReference type="ChEBI" id="CHEBI:29105"/>
    </ligand>
</feature>
<evidence type="ECO:0000256" key="7">
    <source>
        <dbReference type="ARBA" id="ARBA00023125"/>
    </source>
</evidence>
<keyword evidence="9" id="KW-0479">Metal-binding</keyword>
<dbReference type="GO" id="GO:0045892">
    <property type="term" value="P:negative regulation of DNA-templated transcription"/>
    <property type="evidence" value="ECO:0007669"/>
    <property type="project" value="TreeGrafter"/>
</dbReference>
<feature type="binding site" evidence="10">
    <location>
        <position position="124"/>
    </location>
    <ligand>
        <name>Fe cation</name>
        <dbReference type="ChEBI" id="CHEBI:24875"/>
    </ligand>
</feature>
<dbReference type="GO" id="GO:0003700">
    <property type="term" value="F:DNA-binding transcription factor activity"/>
    <property type="evidence" value="ECO:0007669"/>
    <property type="project" value="InterPro"/>
</dbReference>
<dbReference type="GO" id="GO:0005737">
    <property type="term" value="C:cytoplasm"/>
    <property type="evidence" value="ECO:0007669"/>
    <property type="project" value="UniProtKB-SubCell"/>
</dbReference>
<comment type="similarity">
    <text evidence="2">Belongs to the Fur family.</text>
</comment>
<reference evidence="11 12" key="1">
    <citation type="submission" date="2016-01" db="EMBL/GenBank/DDBJ databases">
        <title>Whole genome sequencing of Bhargavaea cecembensis T14.</title>
        <authorList>
            <person name="Hong K.W."/>
        </authorList>
    </citation>
    <scope>NUCLEOTIDE SEQUENCE [LARGE SCALE GENOMIC DNA]</scope>
    <source>
        <strain evidence="11 12">T14</strain>
    </source>
</reference>
<evidence type="ECO:0000256" key="6">
    <source>
        <dbReference type="ARBA" id="ARBA00023015"/>
    </source>
</evidence>
<dbReference type="PANTHER" id="PTHR33202">
    <property type="entry name" value="ZINC UPTAKE REGULATION PROTEIN"/>
    <property type="match status" value="1"/>
</dbReference>
<feature type="binding site" evidence="10">
    <location>
        <position position="89"/>
    </location>
    <ligand>
        <name>Fe cation</name>
        <dbReference type="ChEBI" id="CHEBI:24875"/>
    </ligand>
</feature>
<comment type="cofactor">
    <cofactor evidence="9">
        <name>Zn(2+)</name>
        <dbReference type="ChEBI" id="CHEBI:29105"/>
    </cofactor>
    <text evidence="9">Binds 1 zinc ion per subunit.</text>
</comment>
<dbReference type="GO" id="GO:0008270">
    <property type="term" value="F:zinc ion binding"/>
    <property type="evidence" value="ECO:0007669"/>
    <property type="project" value="TreeGrafter"/>
</dbReference>
<feature type="binding site" evidence="9">
    <location>
        <position position="135"/>
    </location>
    <ligand>
        <name>Zn(2+)</name>
        <dbReference type="ChEBI" id="CHEBI:29105"/>
    </ligand>
</feature>
<dbReference type="InterPro" id="IPR036388">
    <property type="entry name" value="WH-like_DNA-bd_sf"/>
</dbReference>
<accession>A0A161R9U2</accession>
<dbReference type="GO" id="GO:0000976">
    <property type="term" value="F:transcription cis-regulatory region binding"/>
    <property type="evidence" value="ECO:0007669"/>
    <property type="project" value="TreeGrafter"/>
</dbReference>
<evidence type="ECO:0000256" key="1">
    <source>
        <dbReference type="ARBA" id="ARBA00004496"/>
    </source>
</evidence>
<keyword evidence="3" id="KW-0963">Cytoplasm</keyword>
<dbReference type="InterPro" id="IPR043135">
    <property type="entry name" value="Fur_C"/>
</dbReference>
<dbReference type="InterPro" id="IPR036390">
    <property type="entry name" value="WH_DNA-bd_sf"/>
</dbReference>
<feature type="binding site" evidence="10">
    <location>
        <position position="110"/>
    </location>
    <ligand>
        <name>Fe cation</name>
        <dbReference type="ChEBI" id="CHEBI:24875"/>
    </ligand>
</feature>
<keyword evidence="7" id="KW-0238">DNA-binding</keyword>
<keyword evidence="4" id="KW-0678">Repressor</keyword>